<protein>
    <recommendedName>
        <fullName evidence="11">Probable nicotinate-nucleotide adenylyltransferase</fullName>
        <ecNumber evidence="11">2.7.7.18</ecNumber>
    </recommendedName>
    <alternativeName>
        <fullName evidence="11">Deamido-NAD(+) diphosphorylase</fullName>
    </alternativeName>
    <alternativeName>
        <fullName evidence="11">Deamido-NAD(+) pyrophosphorylase</fullName>
    </alternativeName>
    <alternativeName>
        <fullName evidence="11">Nicotinate mononucleotide adenylyltransferase</fullName>
        <shortName evidence="11">NaMN adenylyltransferase</shortName>
    </alternativeName>
</protein>
<dbReference type="HAMAP" id="MF_00244">
    <property type="entry name" value="NaMN_adenylyltr"/>
    <property type="match status" value="1"/>
</dbReference>
<dbReference type="EMBL" id="CP004885">
    <property type="protein sequence ID" value="AGX86834.1"/>
    <property type="molecule type" value="Genomic_DNA"/>
</dbReference>
<evidence type="ECO:0000256" key="10">
    <source>
        <dbReference type="ARBA" id="ARBA00048721"/>
    </source>
</evidence>
<dbReference type="PANTHER" id="PTHR39321">
    <property type="entry name" value="NICOTINATE-NUCLEOTIDE ADENYLYLTRANSFERASE-RELATED"/>
    <property type="match status" value="1"/>
</dbReference>
<dbReference type="Proteomes" id="UP000017184">
    <property type="component" value="Chromosome"/>
</dbReference>
<keyword evidence="7 11" id="KW-0547">Nucleotide-binding</keyword>
<evidence type="ECO:0000313" key="14">
    <source>
        <dbReference type="Proteomes" id="UP000017184"/>
    </source>
</evidence>
<dbReference type="PATRIC" id="fig|946483.4.peg.729"/>
<evidence type="ECO:0000256" key="11">
    <source>
        <dbReference type="HAMAP-Rule" id="MF_00244"/>
    </source>
</evidence>
<keyword evidence="9 11" id="KW-0520">NAD</keyword>
<evidence type="ECO:0000313" key="13">
    <source>
        <dbReference type="EMBL" id="AGX86834.1"/>
    </source>
</evidence>
<keyword evidence="4 11" id="KW-0662">Pyridine nucleotide biosynthesis</keyword>
<reference evidence="13 14" key="1">
    <citation type="journal article" date="2013" name="Genome Biol.">
        <title>Genomic analysis reveals key aspects of prokaryotic symbiosis in the phototrophic consortium "Chlorochromatium aggregatum".</title>
        <authorList>
            <person name="Liu Z."/>
            <person name="Muller J."/>
            <person name="Li T."/>
            <person name="Alvey R.M."/>
            <person name="Vogl K."/>
            <person name="Frigaard N.U."/>
            <person name="Rockwell N.C."/>
            <person name="Boyd E.S."/>
            <person name="Tomsho L.P."/>
            <person name="Schuster S.C."/>
            <person name="Henke P."/>
            <person name="Rohde M."/>
            <person name="Overmann J."/>
            <person name="Bryant D.A."/>
        </authorList>
    </citation>
    <scope>NUCLEOTIDE SEQUENCE [LARGE SCALE GENOMIC DNA]</scope>
    <source>
        <strain evidence="13">CR</strain>
    </source>
</reference>
<keyword evidence="8 11" id="KW-0067">ATP-binding</keyword>
<comment type="similarity">
    <text evidence="3 11">Belongs to the NadD family.</text>
</comment>
<dbReference type="Pfam" id="PF01467">
    <property type="entry name" value="CTP_transf_like"/>
    <property type="match status" value="1"/>
</dbReference>
<dbReference type="Gene3D" id="3.40.50.620">
    <property type="entry name" value="HUPs"/>
    <property type="match status" value="1"/>
</dbReference>
<dbReference type="EC" id="2.7.7.18" evidence="11"/>
<dbReference type="PANTHER" id="PTHR39321:SF3">
    <property type="entry name" value="PHOSPHOPANTETHEINE ADENYLYLTRANSFERASE"/>
    <property type="match status" value="1"/>
</dbReference>
<accession>U5N9J1</accession>
<dbReference type="AlphaFoldDB" id="U5N9J1"/>
<dbReference type="InterPro" id="IPR014729">
    <property type="entry name" value="Rossmann-like_a/b/a_fold"/>
</dbReference>
<evidence type="ECO:0000259" key="12">
    <source>
        <dbReference type="Pfam" id="PF01467"/>
    </source>
</evidence>
<dbReference type="InterPro" id="IPR004821">
    <property type="entry name" value="Cyt_trans-like"/>
</dbReference>
<dbReference type="RefSeq" id="WP_022771655.1">
    <property type="nucleotide sequence ID" value="NC_022576.1"/>
</dbReference>
<comment type="catalytic activity">
    <reaction evidence="10 11">
        <text>nicotinate beta-D-ribonucleotide + ATP + H(+) = deamido-NAD(+) + diphosphate</text>
        <dbReference type="Rhea" id="RHEA:22860"/>
        <dbReference type="ChEBI" id="CHEBI:15378"/>
        <dbReference type="ChEBI" id="CHEBI:30616"/>
        <dbReference type="ChEBI" id="CHEBI:33019"/>
        <dbReference type="ChEBI" id="CHEBI:57502"/>
        <dbReference type="ChEBI" id="CHEBI:58437"/>
        <dbReference type="EC" id="2.7.7.18"/>
    </reaction>
</comment>
<gene>
    <name evidence="11 13" type="primary">nadD</name>
    <name evidence="13" type="ORF">Cenrod_0727</name>
</gene>
<dbReference type="UniPathway" id="UPA00253">
    <property type="reaction ID" value="UER00332"/>
</dbReference>
<dbReference type="eggNOG" id="COG1057">
    <property type="taxonomic scope" value="Bacteria"/>
</dbReference>
<keyword evidence="5 11" id="KW-0808">Transferase</keyword>
<evidence type="ECO:0000256" key="4">
    <source>
        <dbReference type="ARBA" id="ARBA00022642"/>
    </source>
</evidence>
<dbReference type="SUPFAM" id="SSF52374">
    <property type="entry name" value="Nucleotidylyl transferase"/>
    <property type="match status" value="1"/>
</dbReference>
<comment type="pathway">
    <text evidence="2 11">Cofactor biosynthesis; NAD(+) biosynthesis; deamido-NAD(+) from nicotinate D-ribonucleotide: step 1/1.</text>
</comment>
<proteinExistence type="inferred from homology"/>
<organism evidence="13 14">
    <name type="scientific">Candidatus Symbiobacter mobilis CR</name>
    <dbReference type="NCBI Taxonomy" id="946483"/>
    <lineage>
        <taxon>Bacteria</taxon>
        <taxon>Pseudomonadati</taxon>
        <taxon>Pseudomonadota</taxon>
        <taxon>Betaproteobacteria</taxon>
        <taxon>Burkholderiales</taxon>
        <taxon>Comamonadaceae</taxon>
    </lineage>
</organism>
<evidence type="ECO:0000256" key="6">
    <source>
        <dbReference type="ARBA" id="ARBA00022695"/>
    </source>
</evidence>
<dbReference type="NCBIfam" id="NF000840">
    <property type="entry name" value="PRK00071.1-3"/>
    <property type="match status" value="1"/>
</dbReference>
<dbReference type="STRING" id="946483.Cenrod_0727"/>
<comment type="function">
    <text evidence="1 11">Catalyzes the reversible adenylation of nicotinate mononucleotide (NaMN) to nicotinic acid adenine dinucleotide (NaAD).</text>
</comment>
<dbReference type="GO" id="GO:0004515">
    <property type="term" value="F:nicotinate-nucleotide adenylyltransferase activity"/>
    <property type="evidence" value="ECO:0007669"/>
    <property type="project" value="UniProtKB-UniRule"/>
</dbReference>
<name>U5N9J1_9BURK</name>
<sequence>MAAPRTGVMGGAFDPPHRAHVALAEAALEQLALRELRIIPTGRAWHKSRPLTAATHRLAMVRMAFAHLPRTVVDDRETLRSGPSYTVDTLDELRAELPGEVFCLILGQDQAQSLPSWKAWERLPTLATICVARRPYSMSGSSDLQLHHLLQWTHLRMPAMELSATEVRAKLAARGDISALVPPDVARYIADHHLYRAF</sequence>
<dbReference type="HOGENOM" id="CLU_069765_0_0_4"/>
<evidence type="ECO:0000256" key="3">
    <source>
        <dbReference type="ARBA" id="ARBA00009014"/>
    </source>
</evidence>
<keyword evidence="6 11" id="KW-0548">Nucleotidyltransferase</keyword>
<evidence type="ECO:0000256" key="7">
    <source>
        <dbReference type="ARBA" id="ARBA00022741"/>
    </source>
</evidence>
<dbReference type="CDD" id="cd02165">
    <property type="entry name" value="NMNAT"/>
    <property type="match status" value="1"/>
</dbReference>
<evidence type="ECO:0000256" key="9">
    <source>
        <dbReference type="ARBA" id="ARBA00023027"/>
    </source>
</evidence>
<evidence type="ECO:0000256" key="1">
    <source>
        <dbReference type="ARBA" id="ARBA00002324"/>
    </source>
</evidence>
<feature type="domain" description="Cytidyltransferase-like" evidence="12">
    <location>
        <begin position="8"/>
        <end position="169"/>
    </location>
</feature>
<dbReference type="NCBIfam" id="TIGR00482">
    <property type="entry name" value="nicotinate (nicotinamide) nucleotide adenylyltransferase"/>
    <property type="match status" value="1"/>
</dbReference>
<dbReference type="GO" id="GO:0005524">
    <property type="term" value="F:ATP binding"/>
    <property type="evidence" value="ECO:0007669"/>
    <property type="project" value="UniProtKB-KW"/>
</dbReference>
<dbReference type="NCBIfam" id="TIGR00125">
    <property type="entry name" value="cyt_tran_rel"/>
    <property type="match status" value="1"/>
</dbReference>
<evidence type="ECO:0000256" key="5">
    <source>
        <dbReference type="ARBA" id="ARBA00022679"/>
    </source>
</evidence>
<evidence type="ECO:0000256" key="2">
    <source>
        <dbReference type="ARBA" id="ARBA00005019"/>
    </source>
</evidence>
<dbReference type="GO" id="GO:0009435">
    <property type="term" value="P:NAD+ biosynthetic process"/>
    <property type="evidence" value="ECO:0007669"/>
    <property type="project" value="UniProtKB-UniRule"/>
</dbReference>
<dbReference type="KEGG" id="cbx:Cenrod_0727"/>
<dbReference type="InterPro" id="IPR005248">
    <property type="entry name" value="NadD/NMNAT"/>
</dbReference>
<evidence type="ECO:0000256" key="8">
    <source>
        <dbReference type="ARBA" id="ARBA00022840"/>
    </source>
</evidence>
<keyword evidence="14" id="KW-1185">Reference proteome</keyword>